<gene>
    <name evidence="1" type="ORF">JI435_409160</name>
</gene>
<organism evidence="1 2">
    <name type="scientific">Phaeosphaeria nodorum (strain SN15 / ATCC MYA-4574 / FGSC 10173)</name>
    <name type="common">Glume blotch fungus</name>
    <name type="synonym">Parastagonospora nodorum</name>
    <dbReference type="NCBI Taxonomy" id="321614"/>
    <lineage>
        <taxon>Eukaryota</taxon>
        <taxon>Fungi</taxon>
        <taxon>Dikarya</taxon>
        <taxon>Ascomycota</taxon>
        <taxon>Pezizomycotina</taxon>
        <taxon>Dothideomycetes</taxon>
        <taxon>Pleosporomycetidae</taxon>
        <taxon>Pleosporales</taxon>
        <taxon>Pleosporineae</taxon>
        <taxon>Phaeosphaeriaceae</taxon>
        <taxon>Parastagonospora</taxon>
    </lineage>
</organism>
<name>A0A7U2I1P9_PHANO</name>
<proteinExistence type="predicted"/>
<accession>A0A7U2I1P9</accession>
<dbReference type="VEuPathDB" id="FungiDB:JI435_409160"/>
<sequence>MVMGMQSGRYIMDYGMRKVENESRVAPYRGLTFGTNAPRHCIPLGTFTRPLLHFYTWDMTPRNTSTRQQNVHHDIEELFHSVKPA</sequence>
<reference evidence="2" key="1">
    <citation type="journal article" date="2021" name="BMC Genomics">
        <title>Chromosome-level genome assembly and manually-curated proteome of model necrotroph Parastagonospora nodorum Sn15 reveals a genome-wide trove of candidate effector homologs, and redundancy of virulence-related functions within an accessory chromosome.</title>
        <authorList>
            <person name="Bertazzoni S."/>
            <person name="Jones D.A.B."/>
            <person name="Phan H.T."/>
            <person name="Tan K.-C."/>
            <person name="Hane J.K."/>
        </authorList>
    </citation>
    <scope>NUCLEOTIDE SEQUENCE [LARGE SCALE GENOMIC DNA]</scope>
    <source>
        <strain evidence="2">SN15 / ATCC MYA-4574 / FGSC 10173)</strain>
    </source>
</reference>
<protein>
    <submittedName>
        <fullName evidence="1">Uncharacterized protein</fullName>
    </submittedName>
</protein>
<dbReference type="Proteomes" id="UP000663193">
    <property type="component" value="Chromosome 6"/>
</dbReference>
<evidence type="ECO:0000313" key="2">
    <source>
        <dbReference type="Proteomes" id="UP000663193"/>
    </source>
</evidence>
<keyword evidence="2" id="KW-1185">Reference proteome</keyword>
<dbReference type="AlphaFoldDB" id="A0A7U2I1P9"/>
<evidence type="ECO:0000313" key="1">
    <source>
        <dbReference type="EMBL" id="QRC96511.1"/>
    </source>
</evidence>
<dbReference type="EMBL" id="CP069028">
    <property type="protein sequence ID" value="QRC96511.1"/>
    <property type="molecule type" value="Genomic_DNA"/>
</dbReference>